<proteinExistence type="predicted"/>
<evidence type="ECO:0000256" key="1">
    <source>
        <dbReference type="SAM" id="MobiDB-lite"/>
    </source>
</evidence>
<protein>
    <submittedName>
        <fullName evidence="3">Uncharacterized protein</fullName>
    </submittedName>
</protein>
<evidence type="ECO:0000313" key="4">
    <source>
        <dbReference type="Proteomes" id="UP000247498"/>
    </source>
</evidence>
<dbReference type="AlphaFoldDB" id="A0A2V0PIM8"/>
<reference evidence="3 4" key="1">
    <citation type="journal article" date="2018" name="Sci. Rep.">
        <title>Raphidocelis subcapitata (=Pseudokirchneriella subcapitata) provides an insight into genome evolution and environmental adaptations in the Sphaeropleales.</title>
        <authorList>
            <person name="Suzuki S."/>
            <person name="Yamaguchi H."/>
            <person name="Nakajima N."/>
            <person name="Kawachi M."/>
        </authorList>
    </citation>
    <scope>NUCLEOTIDE SEQUENCE [LARGE SCALE GENOMIC DNA]</scope>
    <source>
        <strain evidence="3 4">NIES-35</strain>
    </source>
</reference>
<dbReference type="Proteomes" id="UP000247498">
    <property type="component" value="Unassembled WGS sequence"/>
</dbReference>
<organism evidence="3 4">
    <name type="scientific">Raphidocelis subcapitata</name>
    <dbReference type="NCBI Taxonomy" id="307507"/>
    <lineage>
        <taxon>Eukaryota</taxon>
        <taxon>Viridiplantae</taxon>
        <taxon>Chlorophyta</taxon>
        <taxon>core chlorophytes</taxon>
        <taxon>Chlorophyceae</taxon>
        <taxon>CS clade</taxon>
        <taxon>Sphaeropleales</taxon>
        <taxon>Selenastraceae</taxon>
        <taxon>Raphidocelis</taxon>
    </lineage>
</organism>
<accession>A0A2V0PIM8</accession>
<evidence type="ECO:0000313" key="3">
    <source>
        <dbReference type="EMBL" id="GBF99658.1"/>
    </source>
</evidence>
<gene>
    <name evidence="3" type="ORF">Rsub_12477</name>
</gene>
<keyword evidence="4" id="KW-1185">Reference proteome</keyword>
<evidence type="ECO:0000256" key="2">
    <source>
        <dbReference type="SAM" id="SignalP"/>
    </source>
</evidence>
<keyword evidence="2" id="KW-0732">Signal</keyword>
<feature type="signal peptide" evidence="2">
    <location>
        <begin position="1"/>
        <end position="17"/>
    </location>
</feature>
<feature type="chain" id="PRO_5015943952" evidence="2">
    <location>
        <begin position="18"/>
        <end position="91"/>
    </location>
</feature>
<feature type="region of interest" description="Disordered" evidence="1">
    <location>
        <begin position="72"/>
        <end position="91"/>
    </location>
</feature>
<sequence length="91" mass="9658">MRLAIIVLLALAGSAAARKPGTVTVAARPSLSLPSNRPPLWPFRTYADAKGWSCSMNPNGALVLEVRQRRAGRSGRAAELSARSSTRTSLV</sequence>
<dbReference type="EMBL" id="BDRX01000167">
    <property type="protein sequence ID" value="GBF99658.1"/>
    <property type="molecule type" value="Genomic_DNA"/>
</dbReference>
<dbReference type="InParanoid" id="A0A2V0PIM8"/>
<name>A0A2V0PIM8_9CHLO</name>
<comment type="caution">
    <text evidence="3">The sequence shown here is derived from an EMBL/GenBank/DDBJ whole genome shotgun (WGS) entry which is preliminary data.</text>
</comment>
<feature type="compositionally biased region" description="Low complexity" evidence="1">
    <location>
        <begin position="74"/>
        <end position="85"/>
    </location>
</feature>